<dbReference type="CDD" id="cd00202">
    <property type="entry name" value="ZnF_GATA"/>
    <property type="match status" value="1"/>
</dbReference>
<sequence>MDPVPALHDTSIGALCIDTSPLCDAPTLVESVASTSWIQTKQRSIPVAVQNRSWSVALPSALMAPAAYHDHGGDKSADDGLWDACGVCHTKETPQWRTGPDGPGTLCNACGIRYRIAGDRHLAEHGHRRVPTTGASAGKSRGAAGRVVRLGEEASVQLAPKAGEVSAIEP</sequence>
<reference evidence="10" key="1">
    <citation type="submission" date="2023-07" db="EMBL/GenBank/DDBJ databases">
        <title>A chromosome-level genome assembly of Lolium multiflorum.</title>
        <authorList>
            <person name="Chen Y."/>
            <person name="Copetti D."/>
            <person name="Kolliker R."/>
            <person name="Studer B."/>
        </authorList>
    </citation>
    <scope>NUCLEOTIDE SEQUENCE</scope>
    <source>
        <strain evidence="10">02402/16</strain>
        <tissue evidence="10">Leaf</tissue>
    </source>
</reference>
<keyword evidence="1" id="KW-0479">Metal-binding</keyword>
<dbReference type="InterPro" id="IPR000679">
    <property type="entry name" value="Znf_GATA"/>
</dbReference>
<keyword evidence="3" id="KW-0862">Zinc</keyword>
<dbReference type="InterPro" id="IPR013088">
    <property type="entry name" value="Znf_NHR/GATA"/>
</dbReference>
<keyword evidence="4" id="KW-0805">Transcription regulation</keyword>
<keyword evidence="2 8" id="KW-0863">Zinc-finger</keyword>
<proteinExistence type="inferred from homology"/>
<dbReference type="AlphaFoldDB" id="A0AAD8TQF1"/>
<dbReference type="PANTHER" id="PTHR47172">
    <property type="entry name" value="OS01G0976800 PROTEIN"/>
    <property type="match status" value="1"/>
</dbReference>
<dbReference type="Gene3D" id="3.30.50.10">
    <property type="entry name" value="Erythroid Transcription Factor GATA-1, subunit A"/>
    <property type="match status" value="1"/>
</dbReference>
<comment type="similarity">
    <text evidence="6">Belongs to the type IV zinc-finger family. Class B subfamily.</text>
</comment>
<organism evidence="10 11">
    <name type="scientific">Lolium multiflorum</name>
    <name type="common">Italian ryegrass</name>
    <name type="synonym">Lolium perenne subsp. multiflorum</name>
    <dbReference type="NCBI Taxonomy" id="4521"/>
    <lineage>
        <taxon>Eukaryota</taxon>
        <taxon>Viridiplantae</taxon>
        <taxon>Streptophyta</taxon>
        <taxon>Embryophyta</taxon>
        <taxon>Tracheophyta</taxon>
        <taxon>Spermatophyta</taxon>
        <taxon>Magnoliopsida</taxon>
        <taxon>Liliopsida</taxon>
        <taxon>Poales</taxon>
        <taxon>Poaceae</taxon>
        <taxon>BOP clade</taxon>
        <taxon>Pooideae</taxon>
        <taxon>Poodae</taxon>
        <taxon>Poeae</taxon>
        <taxon>Poeae Chloroplast Group 2 (Poeae type)</taxon>
        <taxon>Loliodinae</taxon>
        <taxon>Loliinae</taxon>
        <taxon>Lolium</taxon>
    </lineage>
</organism>
<comment type="caution">
    <text evidence="10">The sequence shown here is derived from an EMBL/GenBank/DDBJ whole genome shotgun (WGS) entry which is preliminary data.</text>
</comment>
<dbReference type="GO" id="GO:0008270">
    <property type="term" value="F:zinc ion binding"/>
    <property type="evidence" value="ECO:0007669"/>
    <property type="project" value="UniProtKB-KW"/>
</dbReference>
<evidence type="ECO:0000256" key="6">
    <source>
        <dbReference type="ARBA" id="ARBA00024019"/>
    </source>
</evidence>
<evidence type="ECO:0000256" key="2">
    <source>
        <dbReference type="ARBA" id="ARBA00022771"/>
    </source>
</evidence>
<dbReference type="PROSITE" id="PS50114">
    <property type="entry name" value="GATA_ZN_FINGER_2"/>
    <property type="match status" value="1"/>
</dbReference>
<dbReference type="SUPFAM" id="SSF57716">
    <property type="entry name" value="Glucocorticoid receptor-like (DNA-binding domain)"/>
    <property type="match status" value="1"/>
</dbReference>
<dbReference type="Proteomes" id="UP001231189">
    <property type="component" value="Unassembled WGS sequence"/>
</dbReference>
<evidence type="ECO:0000256" key="7">
    <source>
        <dbReference type="ARBA" id="ARBA00037539"/>
    </source>
</evidence>
<name>A0AAD8TQF1_LOLMU</name>
<dbReference type="PANTHER" id="PTHR47172:SF24">
    <property type="entry name" value="GATA ZINC FINGER DOMAIN-CONTAINING PROTEIN 14-RELATED"/>
    <property type="match status" value="1"/>
</dbReference>
<keyword evidence="11" id="KW-1185">Reference proteome</keyword>
<protein>
    <recommendedName>
        <fullName evidence="9">GATA-type domain-containing protein</fullName>
    </recommendedName>
</protein>
<accession>A0AAD8TQF1</accession>
<evidence type="ECO:0000256" key="8">
    <source>
        <dbReference type="PROSITE-ProRule" id="PRU00094"/>
    </source>
</evidence>
<dbReference type="GO" id="GO:0006355">
    <property type="term" value="P:regulation of DNA-templated transcription"/>
    <property type="evidence" value="ECO:0007669"/>
    <property type="project" value="InterPro"/>
</dbReference>
<dbReference type="GO" id="GO:0043565">
    <property type="term" value="F:sequence-specific DNA binding"/>
    <property type="evidence" value="ECO:0007669"/>
    <property type="project" value="InterPro"/>
</dbReference>
<evidence type="ECO:0000256" key="5">
    <source>
        <dbReference type="ARBA" id="ARBA00023163"/>
    </source>
</evidence>
<dbReference type="Pfam" id="PF00320">
    <property type="entry name" value="GATA"/>
    <property type="match status" value="1"/>
</dbReference>
<dbReference type="SMART" id="SM00401">
    <property type="entry name" value="ZnF_GATA"/>
    <property type="match status" value="1"/>
</dbReference>
<feature type="domain" description="GATA-type" evidence="9">
    <location>
        <begin position="85"/>
        <end position="118"/>
    </location>
</feature>
<gene>
    <name evidence="10" type="ORF">QYE76_046671</name>
</gene>
<evidence type="ECO:0000256" key="3">
    <source>
        <dbReference type="ARBA" id="ARBA00022833"/>
    </source>
</evidence>
<evidence type="ECO:0000313" key="11">
    <source>
        <dbReference type="Proteomes" id="UP001231189"/>
    </source>
</evidence>
<dbReference type="EMBL" id="JAUUTY010000002">
    <property type="protein sequence ID" value="KAK1685823.1"/>
    <property type="molecule type" value="Genomic_DNA"/>
</dbReference>
<evidence type="ECO:0000256" key="1">
    <source>
        <dbReference type="ARBA" id="ARBA00022723"/>
    </source>
</evidence>
<comment type="function">
    <text evidence="7">Transcriptional regulator that specifically binds 5'-GATA-3' or 5'-GAT-3' motifs within gene promoters.</text>
</comment>
<evidence type="ECO:0000259" key="9">
    <source>
        <dbReference type="PROSITE" id="PS50114"/>
    </source>
</evidence>
<keyword evidence="5" id="KW-0804">Transcription</keyword>
<evidence type="ECO:0000313" key="10">
    <source>
        <dbReference type="EMBL" id="KAK1685823.1"/>
    </source>
</evidence>
<evidence type="ECO:0000256" key="4">
    <source>
        <dbReference type="ARBA" id="ARBA00023015"/>
    </source>
</evidence>